<name>A0A8H8U9A0_9HELO</name>
<organism evidence="4 5">
    <name type="scientific">Lachnellula subtilissima</name>
    <dbReference type="NCBI Taxonomy" id="602034"/>
    <lineage>
        <taxon>Eukaryota</taxon>
        <taxon>Fungi</taxon>
        <taxon>Dikarya</taxon>
        <taxon>Ascomycota</taxon>
        <taxon>Pezizomycotina</taxon>
        <taxon>Leotiomycetes</taxon>
        <taxon>Helotiales</taxon>
        <taxon>Lachnaceae</taxon>
        <taxon>Lachnellula</taxon>
    </lineage>
</organism>
<evidence type="ECO:0000256" key="2">
    <source>
        <dbReference type="SAM" id="MobiDB-lite"/>
    </source>
</evidence>
<feature type="domain" description="NADH:ubiquinone oxidoreductase intermediate-associated protein 30" evidence="3">
    <location>
        <begin position="79"/>
        <end position="237"/>
    </location>
</feature>
<dbReference type="OrthoDB" id="426386at2759"/>
<protein>
    <recommendedName>
        <fullName evidence="3">NADH:ubiquinone oxidoreductase intermediate-associated protein 30 domain-containing protein</fullName>
    </recommendedName>
</protein>
<dbReference type="InterPro" id="IPR013857">
    <property type="entry name" value="NADH-UbQ_OxRdtase-assoc_prot30"/>
</dbReference>
<dbReference type="GO" id="GO:0010257">
    <property type="term" value="P:NADH dehydrogenase complex assembly"/>
    <property type="evidence" value="ECO:0007669"/>
    <property type="project" value="TreeGrafter"/>
</dbReference>
<dbReference type="GO" id="GO:0051082">
    <property type="term" value="F:unfolded protein binding"/>
    <property type="evidence" value="ECO:0007669"/>
    <property type="project" value="TreeGrafter"/>
</dbReference>
<keyword evidence="5" id="KW-1185">Reference proteome</keyword>
<proteinExistence type="inferred from homology"/>
<feature type="non-terminal residue" evidence="4">
    <location>
        <position position="1"/>
    </location>
</feature>
<gene>
    <name evidence="4" type="primary">SPAC9E9.15</name>
    <name evidence="4" type="ORF">LSUB1_G005165</name>
</gene>
<comment type="similarity">
    <text evidence="1">Belongs to the CIA30 family.</text>
</comment>
<dbReference type="Proteomes" id="UP000462212">
    <property type="component" value="Unassembled WGS sequence"/>
</dbReference>
<dbReference type="AlphaFoldDB" id="A0A8H8U9A0"/>
<feature type="non-terminal residue" evidence="4">
    <location>
        <position position="292"/>
    </location>
</feature>
<evidence type="ECO:0000313" key="5">
    <source>
        <dbReference type="Proteomes" id="UP000462212"/>
    </source>
</evidence>
<dbReference type="InterPro" id="IPR008979">
    <property type="entry name" value="Galactose-bd-like_sf"/>
</dbReference>
<dbReference type="EMBL" id="QGMJ01000259">
    <property type="protein sequence ID" value="TVY38838.1"/>
    <property type="molecule type" value="Genomic_DNA"/>
</dbReference>
<evidence type="ECO:0000259" key="3">
    <source>
        <dbReference type="Pfam" id="PF08547"/>
    </source>
</evidence>
<dbReference type="Pfam" id="PF08547">
    <property type="entry name" value="CIA30"/>
    <property type="match status" value="1"/>
</dbReference>
<feature type="region of interest" description="Disordered" evidence="2">
    <location>
        <begin position="250"/>
        <end position="274"/>
    </location>
</feature>
<sequence length="292" mass="32543">LISLAILSVNDPLYVQPFRKKNSRSVIKYLGSESIFHYYKSFNPKSQFPAMGSQNYGMALQAPPQSTLFGGSLPWSPVDWTSSDDSVRGGSSYSELACNPPSPIAVFRGNLDIETLGGAGFASQRTTGENRTWDVSDYDGLLLDVTQADGKKYTLTLKDELLPKSPNGREQSTISWEYDFQPKYGGEKVFAKWDDFTATYRGREMPDAKPLDLKSVKRISLMMRSFFGTQEGEFSLSLVSISVAKAPKSTYEPYRDDPTEKSGRAHNEKIEMDPNKSKQSWLGWLLGFCGVA</sequence>
<dbReference type="SUPFAM" id="SSF49785">
    <property type="entry name" value="Galactose-binding domain-like"/>
    <property type="match status" value="1"/>
</dbReference>
<evidence type="ECO:0000313" key="4">
    <source>
        <dbReference type="EMBL" id="TVY38838.1"/>
    </source>
</evidence>
<reference evidence="4 5" key="1">
    <citation type="submission" date="2018-05" db="EMBL/GenBank/DDBJ databases">
        <title>Genome sequencing and assembly of the regulated plant pathogen Lachnellula willkommii and related sister species for the development of diagnostic species identification markers.</title>
        <authorList>
            <person name="Giroux E."/>
            <person name="Bilodeau G."/>
        </authorList>
    </citation>
    <scope>NUCLEOTIDE SEQUENCE [LARGE SCALE GENOMIC DNA]</scope>
    <source>
        <strain evidence="4 5">CBS 197.66</strain>
    </source>
</reference>
<evidence type="ECO:0000256" key="1">
    <source>
        <dbReference type="ARBA" id="ARBA00007884"/>
    </source>
</evidence>
<dbReference type="InterPro" id="IPR039131">
    <property type="entry name" value="NDUFAF1"/>
</dbReference>
<comment type="caution">
    <text evidence="4">The sequence shown here is derived from an EMBL/GenBank/DDBJ whole genome shotgun (WGS) entry which is preliminary data.</text>
</comment>
<feature type="compositionally biased region" description="Basic and acidic residues" evidence="2">
    <location>
        <begin position="253"/>
        <end position="274"/>
    </location>
</feature>
<dbReference type="PANTHER" id="PTHR13194:SF19">
    <property type="entry name" value="NAD(P)-BINDING ROSSMANN-FOLD SUPERFAMILY PROTEIN"/>
    <property type="match status" value="1"/>
</dbReference>
<accession>A0A8H8U9A0</accession>
<dbReference type="PANTHER" id="PTHR13194">
    <property type="entry name" value="COMPLEX I INTERMEDIATE-ASSOCIATED PROTEIN 30"/>
    <property type="match status" value="1"/>
</dbReference>